<dbReference type="AlphaFoldDB" id="A0A6I3SJL7"/>
<comment type="caution">
    <text evidence="2">The sequence shown here is derived from an EMBL/GenBank/DDBJ whole genome shotgun (WGS) entry which is preliminary data.</text>
</comment>
<gene>
    <name evidence="2" type="ORF">GJ688_08280</name>
</gene>
<evidence type="ECO:0008006" key="4">
    <source>
        <dbReference type="Google" id="ProtNLM"/>
    </source>
</evidence>
<evidence type="ECO:0000313" key="2">
    <source>
        <dbReference type="EMBL" id="MTV48975.1"/>
    </source>
</evidence>
<keyword evidence="3" id="KW-1185">Reference proteome</keyword>
<organism evidence="2 3">
    <name type="scientific">Heliobacterium mobile</name>
    <name type="common">Heliobacillus mobilis</name>
    <dbReference type="NCBI Taxonomy" id="28064"/>
    <lineage>
        <taxon>Bacteria</taxon>
        <taxon>Bacillati</taxon>
        <taxon>Bacillota</taxon>
        <taxon>Clostridia</taxon>
        <taxon>Eubacteriales</taxon>
        <taxon>Heliobacteriaceae</taxon>
        <taxon>Heliobacterium</taxon>
    </lineage>
</organism>
<feature type="region of interest" description="Disordered" evidence="1">
    <location>
        <begin position="453"/>
        <end position="485"/>
    </location>
</feature>
<dbReference type="RefSeq" id="WP_170291796.1">
    <property type="nucleotide sequence ID" value="NZ_WNKU01000007.1"/>
</dbReference>
<reference evidence="2 3" key="1">
    <citation type="submission" date="2019-11" db="EMBL/GenBank/DDBJ databases">
        <title>Whole-genome sequence of a the green, strictly anaerobic photosynthetic bacterium Heliobacillus mobilis DSM 6151.</title>
        <authorList>
            <person name="Kyndt J.A."/>
            <person name="Meyer T.E."/>
        </authorList>
    </citation>
    <scope>NUCLEOTIDE SEQUENCE [LARGE SCALE GENOMIC DNA]</scope>
    <source>
        <strain evidence="2 3">DSM 6151</strain>
    </source>
</reference>
<dbReference type="SUPFAM" id="SSF56112">
    <property type="entry name" value="Protein kinase-like (PK-like)"/>
    <property type="match status" value="1"/>
</dbReference>
<name>A0A6I3SJL7_HELMO</name>
<evidence type="ECO:0000256" key="1">
    <source>
        <dbReference type="SAM" id="MobiDB-lite"/>
    </source>
</evidence>
<dbReference type="Proteomes" id="UP000430670">
    <property type="component" value="Unassembled WGS sequence"/>
</dbReference>
<protein>
    <recommendedName>
        <fullName evidence="4">Protein kinase domain-containing protein</fullName>
    </recommendedName>
</protein>
<feature type="region of interest" description="Disordered" evidence="1">
    <location>
        <begin position="519"/>
        <end position="624"/>
    </location>
</feature>
<feature type="compositionally biased region" description="Basic residues" evidence="1">
    <location>
        <begin position="597"/>
        <end position="606"/>
    </location>
</feature>
<accession>A0A6I3SJL7</accession>
<evidence type="ECO:0000313" key="3">
    <source>
        <dbReference type="Proteomes" id="UP000430670"/>
    </source>
</evidence>
<dbReference type="InterPro" id="IPR011009">
    <property type="entry name" value="Kinase-like_dom_sf"/>
</dbReference>
<sequence length="645" mass="72213">MPFPRGREYLESVEDLRNAFEDRELRSCFVERTPLGRPKLYSGGYTTTFHFYRPQTGWAVRCYLQEIPSLEHRLQVIRLLMREKLGKLFVPSEWLKKGICVGGQWYPIVKMPWIDGDLLHDYIEKNLSQRAVLQQLPKAFLQLIVQLNKLGAAHGDLQHGNIIVHDGNLHLIGYDGMYVSDLSSLGPLNLGHPNYQHPLRSDGHYDENMDNFSSIAIYLAMAATALSPILWRQFADGENILFRQDDFHHPEQSELLARMKELPQLAHLIDRFKAICRLPYEKIPRLVDFLSRNYVLPPQQNVSLPSATMRSSYPLMEATEPEPLLSHVGQRVEVVGRISRIHRGFRRPEIFFHFGLPSRETFSVMVWSEQIDTLRRNALVEEFSGKKVRATGVPTIHEGKPVMILDSLTSLQVIEAPIITATEYRSRASSSPATSQVNTRDKTAVPAQTIVQTAAEEPSAKSKVAEVPLPCNAESEDEPEDASLTTEATRLENITEELSQDIALSGLLKNALANADRDHSAAPVHLEPSLSPADEAIDTQNNNEEGDREPDRVIDAGSKADPVPDGTKDLSTVPRIENKIPPTPPSGPPLAREPVLPKKKGQRKAAVRTGTPSSHCPAHIPYGTSPSAVPSNLSLIKTVFRYFFD</sequence>
<proteinExistence type="predicted"/>
<dbReference type="EMBL" id="WNKU01000007">
    <property type="protein sequence ID" value="MTV48975.1"/>
    <property type="molecule type" value="Genomic_DNA"/>
</dbReference>